<evidence type="ECO:0000256" key="6">
    <source>
        <dbReference type="ARBA" id="ARBA00023136"/>
    </source>
</evidence>
<feature type="transmembrane region" description="Helical" evidence="8">
    <location>
        <begin position="235"/>
        <end position="260"/>
    </location>
</feature>
<dbReference type="Gene3D" id="1.10.4160.10">
    <property type="entry name" value="Hydantoin permease"/>
    <property type="match status" value="1"/>
</dbReference>
<feature type="transmembrane region" description="Helical" evidence="8">
    <location>
        <begin position="387"/>
        <end position="404"/>
    </location>
</feature>
<dbReference type="PANTHER" id="PTHR31806">
    <property type="entry name" value="PURINE-CYTOSINE PERMEASE FCY2-RELATED"/>
    <property type="match status" value="1"/>
</dbReference>
<feature type="transmembrane region" description="Helical" evidence="8">
    <location>
        <begin position="196"/>
        <end position="214"/>
    </location>
</feature>
<dbReference type="InterPro" id="IPR026030">
    <property type="entry name" value="Pur-cyt_permease_Fcy2/21/22"/>
</dbReference>
<evidence type="ECO:0000256" key="1">
    <source>
        <dbReference type="ARBA" id="ARBA00004141"/>
    </source>
</evidence>
<keyword evidence="6 7" id="KW-0472">Membrane</keyword>
<evidence type="ECO:0000256" key="7">
    <source>
        <dbReference type="PIRNR" id="PIRNR002744"/>
    </source>
</evidence>
<protein>
    <submittedName>
        <fullName evidence="9">Allantoin permease</fullName>
    </submittedName>
</protein>
<dbReference type="Pfam" id="PF02133">
    <property type="entry name" value="Transp_cyt_pur"/>
    <property type="match status" value="1"/>
</dbReference>
<comment type="subcellular location">
    <subcellularLocation>
        <location evidence="1">Membrane</location>
        <topology evidence="1">Multi-pass membrane protein</topology>
    </subcellularLocation>
</comment>
<evidence type="ECO:0000256" key="4">
    <source>
        <dbReference type="ARBA" id="ARBA00022692"/>
    </source>
</evidence>
<dbReference type="EMBL" id="JAAXYO010000107">
    <property type="protein sequence ID" value="MBU2788125.1"/>
    <property type="molecule type" value="Genomic_DNA"/>
</dbReference>
<evidence type="ECO:0000256" key="8">
    <source>
        <dbReference type="SAM" id="Phobius"/>
    </source>
</evidence>
<proteinExistence type="inferred from homology"/>
<feature type="transmembrane region" description="Helical" evidence="8">
    <location>
        <begin position="124"/>
        <end position="148"/>
    </location>
</feature>
<evidence type="ECO:0000256" key="5">
    <source>
        <dbReference type="ARBA" id="ARBA00022989"/>
    </source>
</evidence>
<feature type="transmembrane region" description="Helical" evidence="8">
    <location>
        <begin position="350"/>
        <end position="371"/>
    </location>
</feature>
<evidence type="ECO:0000256" key="2">
    <source>
        <dbReference type="ARBA" id="ARBA00008974"/>
    </source>
</evidence>
<dbReference type="GO" id="GO:0005886">
    <property type="term" value="C:plasma membrane"/>
    <property type="evidence" value="ECO:0007669"/>
    <property type="project" value="TreeGrafter"/>
</dbReference>
<feature type="transmembrane region" description="Helical" evidence="8">
    <location>
        <begin position="280"/>
        <end position="299"/>
    </location>
</feature>
<keyword evidence="3 7" id="KW-0813">Transport</keyword>
<dbReference type="RefSeq" id="WP_215870741.1">
    <property type="nucleotide sequence ID" value="NZ_JAAXYO010000107.1"/>
</dbReference>
<evidence type="ECO:0000256" key="3">
    <source>
        <dbReference type="ARBA" id="ARBA00022448"/>
    </source>
</evidence>
<keyword evidence="4 8" id="KW-0812">Transmembrane</keyword>
<comment type="similarity">
    <text evidence="2 7">Belongs to the purine-cytosine permease (2.A.39) family.</text>
</comment>
<dbReference type="AlphaFoldDB" id="A0AAE2YQ08"/>
<keyword evidence="10" id="KW-1185">Reference proteome</keyword>
<dbReference type="Proteomes" id="UP001197378">
    <property type="component" value="Unassembled WGS sequence"/>
</dbReference>
<reference evidence="9" key="1">
    <citation type="journal article" date="2021" name="ISME J.">
        <title>Genomic evolution of the class Acidithiobacillia: deep-branching Proteobacteria living in extreme acidic conditions.</title>
        <authorList>
            <person name="Moya-Beltran A."/>
            <person name="Beard S."/>
            <person name="Rojas-Villalobos C."/>
            <person name="Issotta F."/>
            <person name="Gallardo Y."/>
            <person name="Ulloa R."/>
            <person name="Giaveno A."/>
            <person name="Degli Esposti M."/>
            <person name="Johnson D.B."/>
            <person name="Quatrini R."/>
        </authorList>
    </citation>
    <scope>NUCLEOTIDE SEQUENCE</scope>
    <source>
        <strain evidence="9">VAN18-1</strain>
    </source>
</reference>
<feature type="transmembrane region" description="Helical" evidence="8">
    <location>
        <begin position="24"/>
        <end position="46"/>
    </location>
</feature>
<gene>
    <name evidence="9" type="ORF">HFQ13_07895</name>
</gene>
<evidence type="ECO:0000313" key="10">
    <source>
        <dbReference type="Proteomes" id="UP001197378"/>
    </source>
</evidence>
<accession>A0AAE2YQ08</accession>
<feature type="transmembrane region" description="Helical" evidence="8">
    <location>
        <begin position="94"/>
        <end position="118"/>
    </location>
</feature>
<feature type="transmembrane region" description="Helical" evidence="8">
    <location>
        <begin position="320"/>
        <end position="338"/>
    </location>
</feature>
<comment type="caution">
    <text evidence="9">The sequence shown here is derived from an EMBL/GenBank/DDBJ whole genome shotgun (WGS) entry which is preliminary data.</text>
</comment>
<dbReference type="PANTHER" id="PTHR31806:SF1">
    <property type="entry name" value="PURINE-CYTOSINE PERMEASE FCY2-RELATED"/>
    <property type="match status" value="1"/>
</dbReference>
<feature type="transmembrane region" description="Helical" evidence="8">
    <location>
        <begin position="155"/>
        <end position="176"/>
    </location>
</feature>
<evidence type="ECO:0000313" key="9">
    <source>
        <dbReference type="EMBL" id="MBU2788125.1"/>
    </source>
</evidence>
<dbReference type="GO" id="GO:0022857">
    <property type="term" value="F:transmembrane transporter activity"/>
    <property type="evidence" value="ECO:0007669"/>
    <property type="project" value="InterPro"/>
</dbReference>
<feature type="transmembrane region" description="Helical" evidence="8">
    <location>
        <begin position="52"/>
        <end position="73"/>
    </location>
</feature>
<dbReference type="PIRSF" id="PIRSF002744">
    <property type="entry name" value="Pur-cyt_permease"/>
    <property type="match status" value="1"/>
</dbReference>
<name>A0AAE2YQ08_9PROT</name>
<dbReference type="InterPro" id="IPR001248">
    <property type="entry name" value="Pur-cyt_permease"/>
</dbReference>
<sequence>MADVHSLSPTLDTERTASPRGVGLIWLAATMTASTLPLGALIVALFPRANFLWVLFLASLFFVTVGIISLPGFRWGIPTMAISSKLFGERFNRLISVSNWCSQVGWQAVVLVLVIFVLRSVLEYLRIAHGPMALGLAILFAVLANFAVPVIGYAAIVRVQSLASLVMGVFAFYILWRLHGFDLLWSRSFASPETSWLQTFAALSLALMGGALSWTMFASDYSRYLGRNSARTAVFFWPALGGAVGGALILSLAIVLSFSGGVNLSSGGLTLAAKGMDSPVLYLAFCGFAILGLLASNFLNSYSSAFSLAVTLGRDLNRKMVTVLDAGLATLLAFYVLFVSPSFFDAFQTFLDLLIIVAAPWTGIVCIVVLFRQNAAVPQNPAASTRWRVMILLLGILLTIVFSNNPLWEGWGAYLFANNDLSPLVGFGLGATLELVHQLLCKYGEMERLGKVAATVAEHQ</sequence>
<organism evidence="9 10">
    <name type="scientific">Igneacidithiobacillus copahuensis</name>
    <dbReference type="NCBI Taxonomy" id="2724909"/>
    <lineage>
        <taxon>Bacteria</taxon>
        <taxon>Pseudomonadati</taxon>
        <taxon>Pseudomonadota</taxon>
        <taxon>Acidithiobacillia</taxon>
        <taxon>Acidithiobacillales</taxon>
        <taxon>Acidithiobacillaceae</taxon>
        <taxon>Igneacidithiobacillus</taxon>
    </lineage>
</organism>
<keyword evidence="5 8" id="KW-1133">Transmembrane helix</keyword>